<keyword evidence="14" id="KW-1185">Reference proteome</keyword>
<dbReference type="InterPro" id="IPR056375">
    <property type="entry name" value="Idi_bact"/>
</dbReference>
<dbReference type="AlphaFoldDB" id="A0AAF1BZ72"/>
<sequence>MTTATSDQGSAQATEAAPVHDHVILLAEDGSRIGHTPRATVHGLDTPLHLAFSCYLLREDGQVLLTRRALAKRTWPGVWTNSFCGHPRFGEEMTDAIRRHAAHELGLEVSGIEMVLPDFRYRAVDASGVVENEICPVFFATTTQDCEPNPDEVMDLAWTSMQDLGTAITATPWAFSPWMVSQLNQLGEIDLGAERR</sequence>
<evidence type="ECO:0000256" key="4">
    <source>
        <dbReference type="ARBA" id="ARBA00022490"/>
    </source>
</evidence>
<dbReference type="GO" id="GO:0004452">
    <property type="term" value="F:isopentenyl-diphosphate delta-isomerase activity"/>
    <property type="evidence" value="ECO:0007669"/>
    <property type="project" value="UniProtKB-UniRule"/>
</dbReference>
<comment type="similarity">
    <text evidence="2 10">Belongs to the IPP isomerase type 1 family.</text>
</comment>
<dbReference type="EMBL" id="CP138359">
    <property type="protein sequence ID" value="WPF83566.1"/>
    <property type="molecule type" value="Genomic_DNA"/>
</dbReference>
<evidence type="ECO:0000259" key="12">
    <source>
        <dbReference type="PROSITE" id="PS51462"/>
    </source>
</evidence>
<evidence type="ECO:0000256" key="5">
    <source>
        <dbReference type="ARBA" id="ARBA00022723"/>
    </source>
</evidence>
<dbReference type="GO" id="GO:0005737">
    <property type="term" value="C:cytoplasm"/>
    <property type="evidence" value="ECO:0007669"/>
    <property type="project" value="UniProtKB-SubCell"/>
</dbReference>
<feature type="binding site" evidence="10">
    <location>
        <position position="49"/>
    </location>
    <ligand>
        <name>Mn(2+)</name>
        <dbReference type="ChEBI" id="CHEBI:29035"/>
    </ligand>
</feature>
<comment type="cofactor">
    <cofactor evidence="10">
        <name>Mg(2+)</name>
        <dbReference type="ChEBI" id="CHEBI:18420"/>
    </cofactor>
    <text evidence="10">Binds 1 Mg(2+) ion per subunit. The magnesium ion binds only when substrate is bound.</text>
</comment>
<organism evidence="13 14">
    <name type="scientific">Sanguibacter biliveldensis</name>
    <dbReference type="NCBI Taxonomy" id="3030830"/>
    <lineage>
        <taxon>Bacteria</taxon>
        <taxon>Bacillati</taxon>
        <taxon>Actinomycetota</taxon>
        <taxon>Actinomycetes</taxon>
        <taxon>Micrococcales</taxon>
        <taxon>Sanguibacteraceae</taxon>
        <taxon>Sanguibacter</taxon>
    </lineage>
</organism>
<dbReference type="Proteomes" id="UP001304340">
    <property type="component" value="Chromosome"/>
</dbReference>
<dbReference type="GO" id="GO:0008299">
    <property type="term" value="P:isoprenoid biosynthetic process"/>
    <property type="evidence" value="ECO:0007669"/>
    <property type="project" value="UniProtKB-UniRule"/>
</dbReference>
<accession>A0AAF1BZ72</accession>
<dbReference type="InterPro" id="IPR015797">
    <property type="entry name" value="NUDIX_hydrolase-like_dom_sf"/>
</dbReference>
<feature type="binding site" evidence="10">
    <location>
        <position position="104"/>
    </location>
    <ligand>
        <name>Mg(2+)</name>
        <dbReference type="ChEBI" id="CHEBI:18420"/>
    </ligand>
</feature>
<keyword evidence="4 10" id="KW-0963">Cytoplasm</keyword>
<evidence type="ECO:0000313" key="14">
    <source>
        <dbReference type="Proteomes" id="UP001304340"/>
    </source>
</evidence>
<feature type="active site" evidence="10 11">
    <location>
        <position position="84"/>
    </location>
</feature>
<evidence type="ECO:0000256" key="6">
    <source>
        <dbReference type="ARBA" id="ARBA00022842"/>
    </source>
</evidence>
<evidence type="ECO:0000256" key="3">
    <source>
        <dbReference type="ARBA" id="ARBA00012057"/>
    </source>
</evidence>
<dbReference type="GO" id="GO:0050992">
    <property type="term" value="P:dimethylallyl diphosphate biosynthetic process"/>
    <property type="evidence" value="ECO:0007669"/>
    <property type="project" value="UniProtKB-UniRule"/>
</dbReference>
<protein>
    <recommendedName>
        <fullName evidence="3 10">Isopentenyl-diphosphate Delta-isomerase</fullName>
        <shortName evidence="10">IPP isomerase</shortName>
        <ecNumber evidence="3 10">5.3.3.2</ecNumber>
    </recommendedName>
    <alternativeName>
        <fullName evidence="10">IPP:DMAPP isomerase</fullName>
    </alternativeName>
    <alternativeName>
        <fullName evidence="10">Isopentenyl pyrophosphate isomerase</fullName>
    </alternativeName>
</protein>
<dbReference type="GO" id="GO:0046872">
    <property type="term" value="F:metal ion binding"/>
    <property type="evidence" value="ECO:0007669"/>
    <property type="project" value="UniProtKB-KW"/>
</dbReference>
<dbReference type="NCBIfam" id="NF002995">
    <property type="entry name" value="PRK03759.1"/>
    <property type="match status" value="1"/>
</dbReference>
<comment type="cofactor">
    <cofactor evidence="10">
        <name>Mn(2+)</name>
        <dbReference type="ChEBI" id="CHEBI:29035"/>
    </cofactor>
    <text evidence="10">Binds 1 Mn(2+) ion per subunit.</text>
</comment>
<evidence type="ECO:0000256" key="11">
    <source>
        <dbReference type="PIRSR" id="PIRSR018427-1"/>
    </source>
</evidence>
<proteinExistence type="inferred from homology"/>
<dbReference type="KEGG" id="sbil:SANBI_001250"/>
<feature type="binding site" evidence="10">
    <location>
        <position position="131"/>
    </location>
    <ligand>
        <name>Mn(2+)</name>
        <dbReference type="ChEBI" id="CHEBI:29035"/>
    </ligand>
</feature>
<keyword evidence="5 10" id="KW-0479">Metal-binding</keyword>
<dbReference type="HAMAP" id="MF_00202">
    <property type="entry name" value="Idi"/>
    <property type="match status" value="1"/>
</dbReference>
<feature type="binding site" evidence="10">
    <location>
        <position position="86"/>
    </location>
    <ligand>
        <name>Mn(2+)</name>
        <dbReference type="ChEBI" id="CHEBI:29035"/>
    </ligand>
</feature>
<dbReference type="PANTHER" id="PTHR10885:SF0">
    <property type="entry name" value="ISOPENTENYL-DIPHOSPHATE DELTA-ISOMERASE"/>
    <property type="match status" value="1"/>
</dbReference>
<comment type="pathway">
    <text evidence="1 10">Isoprenoid biosynthesis; dimethylallyl diphosphate biosynthesis; dimethylallyl diphosphate from isopentenyl diphosphate: step 1/1.</text>
</comment>
<dbReference type="Pfam" id="PF00293">
    <property type="entry name" value="NUDIX"/>
    <property type="match status" value="1"/>
</dbReference>
<comment type="catalytic activity">
    <reaction evidence="10">
        <text>isopentenyl diphosphate = dimethylallyl diphosphate</text>
        <dbReference type="Rhea" id="RHEA:23284"/>
        <dbReference type="ChEBI" id="CHEBI:57623"/>
        <dbReference type="ChEBI" id="CHEBI:128769"/>
        <dbReference type="EC" id="5.3.3.2"/>
    </reaction>
</comment>
<keyword evidence="9 10" id="KW-0413">Isomerase</keyword>
<reference evidence="14" key="1">
    <citation type="submission" date="2023-11" db="EMBL/GenBank/DDBJ databases">
        <authorList>
            <person name="Helweg L.P."/>
            <person name="Kiel A."/>
            <person name="Hitz F."/>
            <person name="Ruckert-Reed C."/>
            <person name="Busche T."/>
            <person name="Kaltschmidt B."/>
            <person name="Kaltschmidt C."/>
        </authorList>
    </citation>
    <scope>NUCLEOTIDE SEQUENCE [LARGE SCALE GENOMIC DNA]</scope>
    <source>
        <strain evidence="14">4.1</strain>
    </source>
</reference>
<dbReference type="NCBIfam" id="TIGR02150">
    <property type="entry name" value="IPP_isom_1"/>
    <property type="match status" value="1"/>
</dbReference>
<feature type="binding site" evidence="10">
    <location>
        <position position="42"/>
    </location>
    <ligand>
        <name>Mn(2+)</name>
        <dbReference type="ChEBI" id="CHEBI:29035"/>
    </ligand>
</feature>
<feature type="active site" evidence="10 11">
    <location>
        <position position="133"/>
    </location>
</feature>
<feature type="binding site" evidence="10">
    <location>
        <position position="133"/>
    </location>
    <ligand>
        <name>Mn(2+)</name>
        <dbReference type="ChEBI" id="CHEBI:29035"/>
    </ligand>
</feature>
<dbReference type="PIRSF" id="PIRSF018427">
    <property type="entry name" value="Isopntndiph_ism"/>
    <property type="match status" value="1"/>
</dbReference>
<dbReference type="SUPFAM" id="SSF55811">
    <property type="entry name" value="Nudix"/>
    <property type="match status" value="1"/>
</dbReference>
<evidence type="ECO:0000256" key="8">
    <source>
        <dbReference type="ARBA" id="ARBA00023229"/>
    </source>
</evidence>
<gene>
    <name evidence="10 13" type="primary">idi</name>
    <name evidence="13" type="ORF">SANBI_001250</name>
</gene>
<dbReference type="PANTHER" id="PTHR10885">
    <property type="entry name" value="ISOPENTENYL-DIPHOSPHATE DELTA-ISOMERASE"/>
    <property type="match status" value="1"/>
</dbReference>
<evidence type="ECO:0000256" key="9">
    <source>
        <dbReference type="ARBA" id="ARBA00023235"/>
    </source>
</evidence>
<feature type="domain" description="Nudix hydrolase" evidence="12">
    <location>
        <begin position="47"/>
        <end position="181"/>
    </location>
</feature>
<dbReference type="InterPro" id="IPR000086">
    <property type="entry name" value="NUDIX_hydrolase_dom"/>
</dbReference>
<dbReference type="PROSITE" id="PS51462">
    <property type="entry name" value="NUDIX"/>
    <property type="match status" value="1"/>
</dbReference>
<evidence type="ECO:0000256" key="1">
    <source>
        <dbReference type="ARBA" id="ARBA00004826"/>
    </source>
</evidence>
<keyword evidence="6 10" id="KW-0460">Magnesium</keyword>
<dbReference type="FunFam" id="3.90.79.10:FF:000009">
    <property type="entry name" value="Isopentenyl-diphosphate Delta-isomerase"/>
    <property type="match status" value="1"/>
</dbReference>
<keyword evidence="8 10" id="KW-0414">Isoprene biosynthesis</keyword>
<dbReference type="RefSeq" id="WP_319159995.1">
    <property type="nucleotide sequence ID" value="NZ_CP138359.1"/>
</dbReference>
<evidence type="ECO:0000256" key="2">
    <source>
        <dbReference type="ARBA" id="ARBA00007579"/>
    </source>
</evidence>
<evidence type="ECO:0000256" key="7">
    <source>
        <dbReference type="ARBA" id="ARBA00023211"/>
    </source>
</evidence>
<dbReference type="CDD" id="cd02885">
    <property type="entry name" value="NUDIX_IPP_Isomerase"/>
    <property type="match status" value="1"/>
</dbReference>
<dbReference type="EC" id="5.3.3.2" evidence="3 10"/>
<comment type="subcellular location">
    <subcellularLocation>
        <location evidence="10">Cytoplasm</location>
    </subcellularLocation>
</comment>
<evidence type="ECO:0000256" key="10">
    <source>
        <dbReference type="HAMAP-Rule" id="MF_00202"/>
    </source>
</evidence>
<keyword evidence="7 10" id="KW-0464">Manganese</keyword>
<name>A0AAF1BZ72_9MICO</name>
<evidence type="ECO:0000313" key="13">
    <source>
        <dbReference type="EMBL" id="WPF83566.1"/>
    </source>
</evidence>
<dbReference type="InterPro" id="IPR011876">
    <property type="entry name" value="IsopentenylPP_isomerase_typ1"/>
</dbReference>
<dbReference type="Gene3D" id="3.90.79.10">
    <property type="entry name" value="Nucleoside Triphosphate Pyrophosphohydrolase"/>
    <property type="match status" value="1"/>
</dbReference>
<comment type="function">
    <text evidence="10">Catalyzes the 1,3-allylic rearrangement of the homoallylic substrate isopentenyl (IPP) to its highly electrophilic allylic isomer, dimethylallyl diphosphate (DMAPP).</text>
</comment>